<feature type="signal peptide" evidence="4">
    <location>
        <begin position="1"/>
        <end position="30"/>
    </location>
</feature>
<proteinExistence type="predicted"/>
<comment type="subcellular location">
    <subcellularLocation>
        <location evidence="1">Secreted</location>
    </subcellularLocation>
</comment>
<evidence type="ECO:0000256" key="1">
    <source>
        <dbReference type="ARBA" id="ARBA00004613"/>
    </source>
</evidence>
<dbReference type="InterPro" id="IPR018511">
    <property type="entry name" value="Hemolysin-typ_Ca-bd_CS"/>
</dbReference>
<evidence type="ECO:0008006" key="7">
    <source>
        <dbReference type="Google" id="ProtNLM"/>
    </source>
</evidence>
<sequence>MPPRRHLTRVGLALLTPVAALGVLATPAQAATTGVASVSGTKVVFKAGSNQTNKVVITRSGRTVTIDDVVAVKPGKGCKKVDKTKVRCTTRKTPTRVAVYLGAKNDSVVNKADLRITADGGAGNDRVTGGSLSDILRGGTGNDYLDGGGGADQLSGELDNDRLYGGVGNDYLDGGFGNDTLHGGAGDDALDGAEDNDREYGGAGSDRLRQNSLGPDKSGSDLVSGGSGIDFVSYQGRTKAITADLDGAKGDDGEAGEHDTLLADLEGIEGGDGNDRLTGHAGYDLLDGGPGDDTLRGLGGNDYLDGGYGRDRLEGGDGNDELVGDYGSDSAAADVLLGGSGDDTVDYYSYTRPITVDLDGASGDDGQAGEHDTVGADIETVIGGQGADHLTGNAAANRLTGEAGNDVIRGGGGNDLLFGDQDSDYIYGEAGDDWLDTGGDFDTAIDHLDGGDDATTTGDDCWVTGADIAVNCEYSAIYWPGPPPGGRP</sequence>
<feature type="region of interest" description="Disordered" evidence="3">
    <location>
        <begin position="183"/>
        <end position="224"/>
    </location>
</feature>
<dbReference type="Gene3D" id="2.150.10.10">
    <property type="entry name" value="Serralysin-like metalloprotease, C-terminal"/>
    <property type="match status" value="3"/>
</dbReference>
<feature type="chain" id="PRO_5046731342" description="Hemolysin type calcium-binding protein" evidence="4">
    <location>
        <begin position="31"/>
        <end position="488"/>
    </location>
</feature>
<keyword evidence="4" id="KW-0732">Signal</keyword>
<dbReference type="EMBL" id="AP023356">
    <property type="protein sequence ID" value="BCJ43341.1"/>
    <property type="molecule type" value="Genomic_DNA"/>
</dbReference>
<dbReference type="PROSITE" id="PS00330">
    <property type="entry name" value="HEMOLYSIN_CALCIUM"/>
    <property type="match status" value="3"/>
</dbReference>
<dbReference type="InterPro" id="IPR050557">
    <property type="entry name" value="RTX_toxin/Mannuronan_C5-epim"/>
</dbReference>
<keyword evidence="6" id="KW-1185">Reference proteome</keyword>
<dbReference type="PANTHER" id="PTHR38340">
    <property type="entry name" value="S-LAYER PROTEIN"/>
    <property type="match status" value="1"/>
</dbReference>
<accession>A0ABM7LVI1</accession>
<evidence type="ECO:0000313" key="5">
    <source>
        <dbReference type="EMBL" id="BCJ43341.1"/>
    </source>
</evidence>
<reference evidence="5 6" key="1">
    <citation type="submission" date="2020-08" db="EMBL/GenBank/DDBJ databases">
        <title>Whole genome shotgun sequence of Actinoplanes ianthinogenes NBRC 13996.</title>
        <authorList>
            <person name="Komaki H."/>
            <person name="Tamura T."/>
        </authorList>
    </citation>
    <scope>NUCLEOTIDE SEQUENCE [LARGE SCALE GENOMIC DNA]</scope>
    <source>
        <strain evidence="5 6">NBRC 13996</strain>
    </source>
</reference>
<protein>
    <recommendedName>
        <fullName evidence="7">Hemolysin type calcium-binding protein</fullName>
    </recommendedName>
</protein>
<name>A0ABM7LVI1_9ACTN</name>
<organism evidence="5 6">
    <name type="scientific">Actinoplanes ianthinogenes</name>
    <dbReference type="NCBI Taxonomy" id="122358"/>
    <lineage>
        <taxon>Bacteria</taxon>
        <taxon>Bacillati</taxon>
        <taxon>Actinomycetota</taxon>
        <taxon>Actinomycetes</taxon>
        <taxon>Micromonosporales</taxon>
        <taxon>Micromonosporaceae</taxon>
        <taxon>Actinoplanes</taxon>
    </lineage>
</organism>
<dbReference type="InterPro" id="IPR001343">
    <property type="entry name" value="Hemolysn_Ca-bd"/>
</dbReference>
<keyword evidence="2" id="KW-0964">Secreted</keyword>
<dbReference type="PRINTS" id="PR00313">
    <property type="entry name" value="CABNDNGRPT"/>
</dbReference>
<evidence type="ECO:0000256" key="3">
    <source>
        <dbReference type="SAM" id="MobiDB-lite"/>
    </source>
</evidence>
<dbReference type="RefSeq" id="WP_268248769.1">
    <property type="nucleotide sequence ID" value="NZ_AP023356.1"/>
</dbReference>
<dbReference type="PANTHER" id="PTHR38340:SF1">
    <property type="entry name" value="S-LAYER PROTEIN"/>
    <property type="match status" value="1"/>
</dbReference>
<dbReference type="InterPro" id="IPR011049">
    <property type="entry name" value="Serralysin-like_metalloprot_C"/>
</dbReference>
<evidence type="ECO:0000313" key="6">
    <source>
        <dbReference type="Proteomes" id="UP000676967"/>
    </source>
</evidence>
<dbReference type="Pfam" id="PF00353">
    <property type="entry name" value="HemolysinCabind"/>
    <property type="match status" value="7"/>
</dbReference>
<evidence type="ECO:0000256" key="2">
    <source>
        <dbReference type="ARBA" id="ARBA00022525"/>
    </source>
</evidence>
<dbReference type="SUPFAM" id="SSF51120">
    <property type="entry name" value="beta-Roll"/>
    <property type="match status" value="3"/>
</dbReference>
<gene>
    <name evidence="5" type="ORF">Aiant_39980</name>
</gene>
<feature type="compositionally biased region" description="Acidic residues" evidence="3">
    <location>
        <begin position="188"/>
        <end position="197"/>
    </location>
</feature>
<evidence type="ECO:0000256" key="4">
    <source>
        <dbReference type="SAM" id="SignalP"/>
    </source>
</evidence>
<dbReference type="Proteomes" id="UP000676967">
    <property type="component" value="Chromosome"/>
</dbReference>